<dbReference type="Pfam" id="PF02517">
    <property type="entry name" value="Rce1-like"/>
    <property type="match status" value="1"/>
</dbReference>
<dbReference type="Proteomes" id="UP001165287">
    <property type="component" value="Unassembled WGS sequence"/>
</dbReference>
<evidence type="ECO:0000259" key="2">
    <source>
        <dbReference type="Pfam" id="PF02517"/>
    </source>
</evidence>
<feature type="domain" description="CAAX prenyl protease 2/Lysostaphin resistance protein A-like" evidence="2">
    <location>
        <begin position="22"/>
        <end position="112"/>
    </location>
</feature>
<proteinExistence type="predicted"/>
<dbReference type="GO" id="GO:0008237">
    <property type="term" value="F:metallopeptidase activity"/>
    <property type="evidence" value="ECO:0007669"/>
    <property type="project" value="UniProtKB-KW"/>
</dbReference>
<comment type="caution">
    <text evidence="3">The sequence shown here is derived from an EMBL/GenBank/DDBJ whole genome shotgun (WGS) entry which is preliminary data.</text>
</comment>
<keyword evidence="1" id="KW-0472">Membrane</keyword>
<name>A0ABS7UZ51_9BACI</name>
<dbReference type="PANTHER" id="PTHR36435">
    <property type="entry name" value="SLR1288 PROTEIN"/>
    <property type="match status" value="1"/>
</dbReference>
<dbReference type="EMBL" id="JAIQUM010000127">
    <property type="protein sequence ID" value="MBZ5753606.1"/>
    <property type="molecule type" value="Genomic_DNA"/>
</dbReference>
<dbReference type="PANTHER" id="PTHR36435:SF1">
    <property type="entry name" value="CAAX AMINO TERMINAL PROTEASE FAMILY PROTEIN"/>
    <property type="match status" value="1"/>
</dbReference>
<feature type="transmembrane region" description="Helical" evidence="1">
    <location>
        <begin position="53"/>
        <end position="71"/>
    </location>
</feature>
<feature type="transmembrane region" description="Helical" evidence="1">
    <location>
        <begin position="100"/>
        <end position="120"/>
    </location>
</feature>
<evidence type="ECO:0000256" key="1">
    <source>
        <dbReference type="SAM" id="Phobius"/>
    </source>
</evidence>
<dbReference type="RefSeq" id="WP_224142019.1">
    <property type="nucleotide sequence ID" value="NZ_JAIQUM010000127.1"/>
</dbReference>
<keyword evidence="4" id="KW-1185">Reference proteome</keyword>
<evidence type="ECO:0000313" key="4">
    <source>
        <dbReference type="Proteomes" id="UP001165287"/>
    </source>
</evidence>
<dbReference type="InterPro" id="IPR003675">
    <property type="entry name" value="Rce1/LyrA-like_dom"/>
</dbReference>
<gene>
    <name evidence="3" type="ORF">K9V48_26135</name>
</gene>
<keyword evidence="3" id="KW-0645">Protease</keyword>
<feature type="transmembrane region" description="Helical" evidence="1">
    <location>
        <begin position="22"/>
        <end position="41"/>
    </location>
</feature>
<protein>
    <submittedName>
        <fullName evidence="3">CPBP family intramembrane metalloprotease</fullName>
    </submittedName>
</protein>
<accession>A0ABS7UZ51</accession>
<keyword evidence="3" id="KW-0482">Metalloprotease</keyword>
<feature type="transmembrane region" description="Helical" evidence="1">
    <location>
        <begin position="77"/>
        <end position="95"/>
    </location>
</feature>
<keyword evidence="1" id="KW-0812">Transmembrane</keyword>
<reference evidence="3" key="1">
    <citation type="submission" date="2024-05" db="EMBL/GenBank/DDBJ databases">
        <title>Metabacillus sp. nov., isolated from the rhizosphere soil of tomato plants.</title>
        <authorList>
            <person name="Ma R."/>
        </authorList>
    </citation>
    <scope>NUCLEOTIDE SEQUENCE</scope>
    <source>
        <strain evidence="3">DBTR6</strain>
    </source>
</reference>
<sequence length="121" mass="13503">MVSSTILIPLFRHQEISYLKSILLFGILFAIINATLEEVIWRGIMLSSLKRNVSTFYAVVITSIGFGLLHLSIGIPLIISLLFSFGGLFYAIVVLKTNSIYPSIVFHIVINLGMVFNGWII</sequence>
<keyword evidence="1" id="KW-1133">Transmembrane helix</keyword>
<dbReference type="InterPro" id="IPR052710">
    <property type="entry name" value="CAAX_protease"/>
</dbReference>
<evidence type="ECO:0000313" key="3">
    <source>
        <dbReference type="EMBL" id="MBZ5753606.1"/>
    </source>
</evidence>
<keyword evidence="3" id="KW-0378">Hydrolase</keyword>
<organism evidence="3 4">
    <name type="scientific">Metabacillus rhizolycopersici</name>
    <dbReference type="NCBI Taxonomy" id="2875709"/>
    <lineage>
        <taxon>Bacteria</taxon>
        <taxon>Bacillati</taxon>
        <taxon>Bacillota</taxon>
        <taxon>Bacilli</taxon>
        <taxon>Bacillales</taxon>
        <taxon>Bacillaceae</taxon>
        <taxon>Metabacillus</taxon>
    </lineage>
</organism>